<evidence type="ECO:0000313" key="1">
    <source>
        <dbReference type="EMBL" id="PWN24346.1"/>
    </source>
</evidence>
<dbReference type="EMBL" id="KZ819682">
    <property type="protein sequence ID" value="PWN24346.1"/>
    <property type="molecule type" value="Genomic_DNA"/>
</dbReference>
<dbReference type="AlphaFoldDB" id="A0A316UGF8"/>
<reference evidence="1 2" key="1">
    <citation type="journal article" date="2018" name="Mol. Biol. Evol.">
        <title>Broad Genomic Sampling Reveals a Smut Pathogenic Ancestry of the Fungal Clade Ustilaginomycotina.</title>
        <authorList>
            <person name="Kijpornyongpan T."/>
            <person name="Mondo S.J."/>
            <person name="Barry K."/>
            <person name="Sandor L."/>
            <person name="Lee J."/>
            <person name="Lipzen A."/>
            <person name="Pangilinan J."/>
            <person name="LaButti K."/>
            <person name="Hainaut M."/>
            <person name="Henrissat B."/>
            <person name="Grigoriev I.V."/>
            <person name="Spatafora J.W."/>
            <person name="Aime M.C."/>
        </authorList>
    </citation>
    <scope>NUCLEOTIDE SEQUENCE [LARGE SCALE GENOMIC DNA]</scope>
    <source>
        <strain evidence="1 2">MCA 5214</strain>
    </source>
</reference>
<evidence type="ECO:0000313" key="2">
    <source>
        <dbReference type="Proteomes" id="UP000245884"/>
    </source>
</evidence>
<gene>
    <name evidence="1" type="ORF">BDZ90DRAFT_128057</name>
</gene>
<proteinExistence type="predicted"/>
<sequence>MVSLGRDSLQTRPGGTESLQLQVALLGSETADSLRTTHNLALRRQIAMLVRVHLTLILHSGPRIRDVLRLRNRPRRHRLCRYGSMHCGCHSLCVHRKSPNGHTRYSLHPQVVAADRCERIASHVVDEHEICLRRFRSTVPPNSDRRFDSSDISACRWGRDTI</sequence>
<dbReference type="RefSeq" id="XP_025358958.1">
    <property type="nucleotide sequence ID" value="XM_025503350.1"/>
</dbReference>
<protein>
    <submittedName>
        <fullName evidence="1">Uncharacterized protein</fullName>
    </submittedName>
</protein>
<accession>A0A316UGF8</accession>
<name>A0A316UGF8_9BASI</name>
<dbReference type="Proteomes" id="UP000245884">
    <property type="component" value="Unassembled WGS sequence"/>
</dbReference>
<keyword evidence="2" id="KW-1185">Reference proteome</keyword>
<dbReference type="GeneID" id="37025173"/>
<organism evidence="1 2">
    <name type="scientific">Jaminaea rosea</name>
    <dbReference type="NCBI Taxonomy" id="1569628"/>
    <lineage>
        <taxon>Eukaryota</taxon>
        <taxon>Fungi</taxon>
        <taxon>Dikarya</taxon>
        <taxon>Basidiomycota</taxon>
        <taxon>Ustilaginomycotina</taxon>
        <taxon>Exobasidiomycetes</taxon>
        <taxon>Microstromatales</taxon>
        <taxon>Microstromatales incertae sedis</taxon>
        <taxon>Jaminaea</taxon>
    </lineage>
</organism>